<feature type="compositionally biased region" description="Basic and acidic residues" evidence="1">
    <location>
        <begin position="421"/>
        <end position="442"/>
    </location>
</feature>
<organism evidence="2 3">
    <name type="scientific">Lingula anatina</name>
    <name type="common">Brachiopod</name>
    <name type="synonym">Lingula unguis</name>
    <dbReference type="NCBI Taxonomy" id="7574"/>
    <lineage>
        <taxon>Eukaryota</taxon>
        <taxon>Metazoa</taxon>
        <taxon>Spiralia</taxon>
        <taxon>Lophotrochozoa</taxon>
        <taxon>Brachiopoda</taxon>
        <taxon>Linguliformea</taxon>
        <taxon>Lingulata</taxon>
        <taxon>Lingulida</taxon>
        <taxon>Linguloidea</taxon>
        <taxon>Lingulidae</taxon>
        <taxon>Lingula</taxon>
    </lineage>
</organism>
<dbReference type="PANTHER" id="PTHR22145:SF2">
    <property type="entry name" value="SI:CH211-266K22.6"/>
    <property type="match status" value="1"/>
</dbReference>
<accession>A0A2R2MJY1</accession>
<dbReference type="InterPro" id="IPR029266">
    <property type="entry name" value="FAM217"/>
</dbReference>
<protein>
    <submittedName>
        <fullName evidence="3">Uncharacterized protein LOC106163173 isoform X1</fullName>
    </submittedName>
</protein>
<dbReference type="GeneID" id="106163173"/>
<evidence type="ECO:0000256" key="1">
    <source>
        <dbReference type="SAM" id="MobiDB-lite"/>
    </source>
</evidence>
<sequence>MTPSVKMTTAYRYSGYQTRTRHEGEMAIDLDELVLNSNEWLETHQQNLQAMSSQFLHDKNKRLSERRKCQNAGRFEYQNNPLLTLYRMSKNYRVQDVGELLRGKRRGSLQLGNEADDIASQHYPLQQDGLDPSPDLNEDQCQRSKRYKVKFALGDDEEDEDKVPVPVNKLELDPANLKLTQSEYRRLSEQVGGSNGAEDKFRGVGFKRFYCNSYGENVPLVYRSQLAASLKAFKNKKWVPYQREDPRDAPYLRCRPVSYVVETAVEADGVVDCHKQPPKGCSRVPSPVKRRSFREAQLLFDNLPITKSLHADRQDDAMETDHMTLNAVRPASRFQKTQGLRARRRAQSAPLTISQSVQHMGETSTNAYDRLTPNVMYELGNETAKRSPPFYGEKSFQVLGVGGSKIKDMKDPDDTSGIDTSGRDSDISDDERIKEPDVDKSRKAPTMNLRPEHLDSVYEPDGRRDISKFDFDADNVDIPVYDFKYPLTGGFEKMDWRDLVETMIFREEGSDDKLDWRDMTKKRPTHKYEENMVDRLIEMERHQIDTEDWEEEKRERNQRNASQLTRQRNSVTNLTRGMSSVQRVQSAKARDRRCVMDCVQPACVGDCLTKRNAMDVCISCRQKDCDGQCANSLYESHSRSSGQLGNGEKPSLSQRPKSCNPCSRPNTAKYINANNVVLGRPKSGNATYSRGQASLRPKDLRPQTPISASLVGEFNKLGIDPNLPPPRPSTGKRRPRGRNAIIPGKTYFSQRRDSLTENGPSGRVRSAGQRRTVIKLKPTRIRPKTAV</sequence>
<keyword evidence="2" id="KW-1185">Reference proteome</keyword>
<feature type="region of interest" description="Disordered" evidence="1">
    <location>
        <begin position="636"/>
        <end position="664"/>
    </location>
</feature>
<dbReference type="RefSeq" id="XP_023930372.1">
    <property type="nucleotide sequence ID" value="XM_024074604.1"/>
</dbReference>
<dbReference type="AlphaFoldDB" id="A0A2R2MJY1"/>
<dbReference type="InParanoid" id="A0A2R2MJY1"/>
<feature type="region of interest" description="Disordered" evidence="1">
    <location>
        <begin position="333"/>
        <end position="352"/>
    </location>
</feature>
<feature type="region of interest" description="Disordered" evidence="1">
    <location>
        <begin position="547"/>
        <end position="568"/>
    </location>
</feature>
<dbReference type="PANTHER" id="PTHR22145">
    <property type="entry name" value="SI:CH211-266K22.6"/>
    <property type="match status" value="1"/>
</dbReference>
<feature type="compositionally biased region" description="Polar residues" evidence="1">
    <location>
        <begin position="651"/>
        <end position="664"/>
    </location>
</feature>
<evidence type="ECO:0000313" key="2">
    <source>
        <dbReference type="Proteomes" id="UP000085678"/>
    </source>
</evidence>
<feature type="compositionally biased region" description="Polar residues" evidence="1">
    <location>
        <begin position="559"/>
        <end position="568"/>
    </location>
</feature>
<gene>
    <name evidence="3" type="primary">LOC106163173</name>
</gene>
<feature type="region of interest" description="Disordered" evidence="1">
    <location>
        <begin position="403"/>
        <end position="446"/>
    </location>
</feature>
<feature type="region of interest" description="Disordered" evidence="1">
    <location>
        <begin position="717"/>
        <end position="740"/>
    </location>
</feature>
<evidence type="ECO:0000313" key="3">
    <source>
        <dbReference type="RefSeq" id="XP_023930372.1"/>
    </source>
</evidence>
<feature type="region of interest" description="Disordered" evidence="1">
    <location>
        <begin position="679"/>
        <end position="703"/>
    </location>
</feature>
<reference evidence="3" key="1">
    <citation type="submission" date="2025-08" db="UniProtKB">
        <authorList>
            <consortium name="RefSeq"/>
        </authorList>
    </citation>
    <scope>IDENTIFICATION</scope>
    <source>
        <tissue evidence="3">Gonads</tissue>
    </source>
</reference>
<dbReference type="OrthoDB" id="10027339at2759"/>
<proteinExistence type="predicted"/>
<feature type="compositionally biased region" description="Basic and acidic residues" evidence="1">
    <location>
        <begin position="547"/>
        <end position="558"/>
    </location>
</feature>
<name>A0A2R2MJY1_LINAN</name>
<dbReference type="Proteomes" id="UP000085678">
    <property type="component" value="Unplaced"/>
</dbReference>